<sequence length="100" mass="11610">MEQEFDDNVYETDRIIDEDMLEMGDFVSEMSDIEGYLISEEEEMVMRAESVSLDFPMQLDIRVLESGEIKIGSSPPLYYVDTTIMPVFHQMKLNITVDTQ</sequence>
<organism evidence="1 2">
    <name type="scientific">Fulvivirga imtechensis AK7</name>
    <dbReference type="NCBI Taxonomy" id="1237149"/>
    <lineage>
        <taxon>Bacteria</taxon>
        <taxon>Pseudomonadati</taxon>
        <taxon>Bacteroidota</taxon>
        <taxon>Cytophagia</taxon>
        <taxon>Cytophagales</taxon>
        <taxon>Fulvivirgaceae</taxon>
        <taxon>Fulvivirga</taxon>
    </lineage>
</organism>
<dbReference type="STRING" id="1237149.C900_01242"/>
<evidence type="ECO:0000313" key="1">
    <source>
        <dbReference type="EMBL" id="ELR72568.1"/>
    </source>
</evidence>
<comment type="caution">
    <text evidence="1">The sequence shown here is derived from an EMBL/GenBank/DDBJ whole genome shotgun (WGS) entry which is preliminary data.</text>
</comment>
<dbReference type="AlphaFoldDB" id="L8JWJ1"/>
<reference evidence="1 2" key="1">
    <citation type="submission" date="2012-12" db="EMBL/GenBank/DDBJ databases">
        <title>Genome assembly of Fulvivirga imtechensis AK7.</title>
        <authorList>
            <person name="Nupur N."/>
            <person name="Khatri I."/>
            <person name="Kumar R."/>
            <person name="Subramanian S."/>
            <person name="Pinnaka A."/>
        </authorList>
    </citation>
    <scope>NUCLEOTIDE SEQUENCE [LARGE SCALE GENOMIC DNA]</scope>
    <source>
        <strain evidence="1 2">AK7</strain>
    </source>
</reference>
<dbReference type="Proteomes" id="UP000011135">
    <property type="component" value="Unassembled WGS sequence"/>
</dbReference>
<gene>
    <name evidence="1" type="ORF">C900_01242</name>
</gene>
<keyword evidence="2" id="KW-1185">Reference proteome</keyword>
<proteinExistence type="predicted"/>
<evidence type="ECO:0000313" key="2">
    <source>
        <dbReference type="Proteomes" id="UP000011135"/>
    </source>
</evidence>
<protein>
    <submittedName>
        <fullName evidence="1">Uncharacterized protein</fullName>
    </submittedName>
</protein>
<name>L8JWJ1_9BACT</name>
<dbReference type="OrthoDB" id="673032at2"/>
<dbReference type="EMBL" id="AMZN01000016">
    <property type="protein sequence ID" value="ELR72568.1"/>
    <property type="molecule type" value="Genomic_DNA"/>
</dbReference>
<dbReference type="eggNOG" id="ENOG502ZQ6M">
    <property type="taxonomic scope" value="Bacteria"/>
</dbReference>
<accession>L8JWJ1</accession>
<dbReference type="RefSeq" id="WP_009578858.1">
    <property type="nucleotide sequence ID" value="NZ_AMZN01000016.1"/>
</dbReference>